<gene>
    <name evidence="2" type="ORF">SAMN05421869_101501</name>
</gene>
<name>A0A1G7ZRI1_9ACTN</name>
<dbReference type="PANTHER" id="PTHR38011">
    <property type="entry name" value="DIHYDROFOLATE REDUCTASE FAMILY PROTEIN (AFU_ORTHOLOGUE AFUA_8G06820)"/>
    <property type="match status" value="1"/>
</dbReference>
<dbReference type="Proteomes" id="UP000199202">
    <property type="component" value="Unassembled WGS sequence"/>
</dbReference>
<dbReference type="EMBL" id="FNDJ01000001">
    <property type="protein sequence ID" value="SDH11342.1"/>
    <property type="molecule type" value="Genomic_DNA"/>
</dbReference>
<dbReference type="GO" id="GO:0009231">
    <property type="term" value="P:riboflavin biosynthetic process"/>
    <property type="evidence" value="ECO:0007669"/>
    <property type="project" value="InterPro"/>
</dbReference>
<dbReference type="Gene3D" id="3.40.430.10">
    <property type="entry name" value="Dihydrofolate Reductase, subunit A"/>
    <property type="match status" value="1"/>
</dbReference>
<dbReference type="GO" id="GO:0008703">
    <property type="term" value="F:5-amino-6-(5-phosphoribosylamino)uracil reductase activity"/>
    <property type="evidence" value="ECO:0007669"/>
    <property type="project" value="InterPro"/>
</dbReference>
<protein>
    <submittedName>
        <fullName evidence="2">Dihydrofolate reductase</fullName>
    </submittedName>
</protein>
<dbReference type="SUPFAM" id="SSF53597">
    <property type="entry name" value="Dihydrofolate reductase-like"/>
    <property type="match status" value="1"/>
</dbReference>
<dbReference type="AlphaFoldDB" id="A0A1G7ZRI1"/>
<dbReference type="InterPro" id="IPR050765">
    <property type="entry name" value="Riboflavin_Biosynth_HTPR"/>
</dbReference>
<reference evidence="2 3" key="1">
    <citation type="submission" date="2016-10" db="EMBL/GenBank/DDBJ databases">
        <authorList>
            <person name="de Groot N.N."/>
        </authorList>
    </citation>
    <scope>NUCLEOTIDE SEQUENCE [LARGE SCALE GENOMIC DNA]</scope>
    <source>
        <strain evidence="2 3">CGMCC 4.6533</strain>
    </source>
</reference>
<sequence>MRKLMVTTFLSLDGVMQAPGGPDEDRDGGFGHGGWGAPHFDEQFVKVMETLVERGEALLLGRRTYEIFAASWPKAGPDDVIGAKLNSMPKYVASRTLDQVTWQNSTLLTGAVPEAVAELKRGEGGEIQVHGSGDLLQTLVAHDLVDEFHLVVCPVLLGSGKRLFGDGTIPAGLQLAGSTSTATGVVISTYRRAGKVEYGVMEVGD</sequence>
<keyword evidence="3" id="KW-1185">Reference proteome</keyword>
<dbReference type="InterPro" id="IPR002734">
    <property type="entry name" value="RibDG_C"/>
</dbReference>
<proteinExistence type="predicted"/>
<dbReference type="OrthoDB" id="7342392at2"/>
<organism evidence="2 3">
    <name type="scientific">Nonomuraea jiangxiensis</name>
    <dbReference type="NCBI Taxonomy" id="633440"/>
    <lineage>
        <taxon>Bacteria</taxon>
        <taxon>Bacillati</taxon>
        <taxon>Actinomycetota</taxon>
        <taxon>Actinomycetes</taxon>
        <taxon>Streptosporangiales</taxon>
        <taxon>Streptosporangiaceae</taxon>
        <taxon>Nonomuraea</taxon>
    </lineage>
</organism>
<evidence type="ECO:0000313" key="2">
    <source>
        <dbReference type="EMBL" id="SDH11342.1"/>
    </source>
</evidence>
<accession>A0A1G7ZRI1</accession>
<feature type="domain" description="Bacterial bifunctional deaminase-reductase C-terminal" evidence="1">
    <location>
        <begin position="2"/>
        <end position="186"/>
    </location>
</feature>
<dbReference type="PANTHER" id="PTHR38011:SF2">
    <property type="entry name" value="BIFUNCTIONAL DEAMINASE-REDUCTASE DOMAIN PROTEIN"/>
    <property type="match status" value="1"/>
</dbReference>
<dbReference type="RefSeq" id="WP_090928611.1">
    <property type="nucleotide sequence ID" value="NZ_FNDJ01000001.1"/>
</dbReference>
<evidence type="ECO:0000313" key="3">
    <source>
        <dbReference type="Proteomes" id="UP000199202"/>
    </source>
</evidence>
<dbReference type="Pfam" id="PF01872">
    <property type="entry name" value="RibD_C"/>
    <property type="match status" value="1"/>
</dbReference>
<dbReference type="STRING" id="633440.SAMN05421869_101501"/>
<dbReference type="InterPro" id="IPR024072">
    <property type="entry name" value="DHFR-like_dom_sf"/>
</dbReference>
<evidence type="ECO:0000259" key="1">
    <source>
        <dbReference type="Pfam" id="PF01872"/>
    </source>
</evidence>